<gene>
    <name evidence="3" type="ORF">JO380_000752</name>
</gene>
<keyword evidence="4" id="KW-1185">Reference proteome</keyword>
<evidence type="ECO:0000313" key="3">
    <source>
        <dbReference type="EMBL" id="MDQ0424371.1"/>
    </source>
</evidence>
<sequence length="124" mass="13122">MRRATWRDWTPGTRVVVRRLRDDLPAGAPTGTLHGGEPPFTDVLGDVLAVDDAGLTVRTRRGDVHVPAAAVVRAKTVPPAPPRRAPRAAAPGGADARHEVGADVRHDDGHDHGRADDDGPDRSA</sequence>
<dbReference type="Proteomes" id="UP001240250">
    <property type="component" value="Unassembled WGS sequence"/>
</dbReference>
<evidence type="ECO:0000259" key="2">
    <source>
        <dbReference type="Pfam" id="PF24551"/>
    </source>
</evidence>
<dbReference type="InterPro" id="IPR056934">
    <property type="entry name" value="SH3_Rv0428c"/>
</dbReference>
<comment type="caution">
    <text evidence="3">The sequence shown here is derived from an EMBL/GenBank/DDBJ whole genome shotgun (WGS) entry which is preliminary data.</text>
</comment>
<dbReference type="Pfam" id="PF24551">
    <property type="entry name" value="SH3_Rv0428c"/>
    <property type="match status" value="1"/>
</dbReference>
<dbReference type="EMBL" id="JAUSVM010000001">
    <property type="protein sequence ID" value="MDQ0424371.1"/>
    <property type="molecule type" value="Genomic_DNA"/>
</dbReference>
<feature type="region of interest" description="Disordered" evidence="1">
    <location>
        <begin position="75"/>
        <end position="124"/>
    </location>
</feature>
<proteinExistence type="predicted"/>
<feature type="domain" description="Histone acetyltransferase Rv0428c-like SH3" evidence="2">
    <location>
        <begin position="11"/>
        <end position="75"/>
    </location>
</feature>
<protein>
    <recommendedName>
        <fullName evidence="2">Histone acetyltransferase Rv0428c-like SH3 domain-containing protein</fullName>
    </recommendedName>
</protein>
<reference evidence="3 4" key="1">
    <citation type="submission" date="2023-07" db="EMBL/GenBank/DDBJ databases">
        <title>Sequencing the genomes of 1000 actinobacteria strains.</title>
        <authorList>
            <person name="Klenk H.-P."/>
        </authorList>
    </citation>
    <scope>NUCLEOTIDE SEQUENCE [LARGE SCALE GENOMIC DNA]</scope>
    <source>
        <strain evidence="3 4">DSM 14785</strain>
    </source>
</reference>
<evidence type="ECO:0000313" key="4">
    <source>
        <dbReference type="Proteomes" id="UP001240250"/>
    </source>
</evidence>
<dbReference type="RefSeq" id="WP_233421088.1">
    <property type="nucleotide sequence ID" value="NZ_JAUSVM010000001.1"/>
</dbReference>
<evidence type="ECO:0000256" key="1">
    <source>
        <dbReference type="SAM" id="MobiDB-lite"/>
    </source>
</evidence>
<name>A0ABU0GI06_9CELL</name>
<accession>A0ABU0GI06</accession>
<organism evidence="3 4">
    <name type="scientific">Cellulomonas iranensis</name>
    <dbReference type="NCBI Taxonomy" id="76862"/>
    <lineage>
        <taxon>Bacteria</taxon>
        <taxon>Bacillati</taxon>
        <taxon>Actinomycetota</taxon>
        <taxon>Actinomycetes</taxon>
        <taxon>Micrococcales</taxon>
        <taxon>Cellulomonadaceae</taxon>
        <taxon>Cellulomonas</taxon>
    </lineage>
</organism>
<feature type="compositionally biased region" description="Basic and acidic residues" evidence="1">
    <location>
        <begin position="95"/>
        <end position="124"/>
    </location>
</feature>